<protein>
    <submittedName>
        <fullName evidence="2">Uncharacterized protein</fullName>
    </submittedName>
</protein>
<name>A0A212IXK0_9PROT</name>
<organism evidence="2">
    <name type="scientific">uncultured Alphaproteobacteria bacterium</name>
    <dbReference type="NCBI Taxonomy" id="91750"/>
    <lineage>
        <taxon>Bacteria</taxon>
        <taxon>Pseudomonadati</taxon>
        <taxon>Pseudomonadota</taxon>
        <taxon>Alphaproteobacteria</taxon>
        <taxon>environmental samples</taxon>
    </lineage>
</organism>
<sequence length="347" mass="36575">MSGGLPVPAGGRPPAVAITPAEAEKLVRAAAGRYVASRRRRIAPFVDTHFTLKGSLAIHRHAFGFDMLRAPYNIAVSLPEFALRRGGGAAAWVTRRVGLRPPAWLERAARTRLILDTEVGRRVNFLLMSEFLELPVKGDDGRILSETDALAREILDDPRLRAGLREVEALIAAHADDPQFRTAVGEVLAQAAAGRAAMAEVALQMGAVGLGAGAFHAFTPGVLSLTPVLSGALANTLAVSAFPLGSGIGGLWYAAFPAAATPFLTLATGGALLVAMASLGAFAGLAADPLQRRLGLHRRRLERLVDGMARDLGHGDGAPLSPLIADHYLPRVLDLVDMINSLARLAR</sequence>
<feature type="transmembrane region" description="Helical" evidence="1">
    <location>
        <begin position="232"/>
        <end position="254"/>
    </location>
</feature>
<feature type="transmembrane region" description="Helical" evidence="1">
    <location>
        <begin position="266"/>
        <end position="290"/>
    </location>
</feature>
<dbReference type="InterPro" id="IPR046575">
    <property type="entry name" value="DUF6635"/>
</dbReference>
<reference evidence="2" key="1">
    <citation type="submission" date="2016-04" db="EMBL/GenBank/DDBJ databases">
        <authorList>
            <person name="Evans L.H."/>
            <person name="Alamgir A."/>
            <person name="Owens N."/>
            <person name="Weber N.D."/>
            <person name="Virtaneva K."/>
            <person name="Barbian K."/>
            <person name="Babar A."/>
            <person name="Rosenke K."/>
        </authorList>
    </citation>
    <scope>NUCLEOTIDE SEQUENCE</scope>
    <source>
        <strain evidence="2">86</strain>
    </source>
</reference>
<accession>A0A212IXK0</accession>
<evidence type="ECO:0000256" key="1">
    <source>
        <dbReference type="SAM" id="Phobius"/>
    </source>
</evidence>
<keyword evidence="1" id="KW-1133">Transmembrane helix</keyword>
<dbReference type="Pfam" id="PF20340">
    <property type="entry name" value="DUF6635"/>
    <property type="match status" value="2"/>
</dbReference>
<dbReference type="AlphaFoldDB" id="A0A212IXK0"/>
<gene>
    <name evidence="2" type="ORF">KL86APRO_10191</name>
</gene>
<keyword evidence="1" id="KW-0812">Transmembrane</keyword>
<keyword evidence="1" id="KW-0472">Membrane</keyword>
<proteinExistence type="predicted"/>
<dbReference type="EMBL" id="FLUO01000001">
    <property type="protein sequence ID" value="SBV91963.1"/>
    <property type="molecule type" value="Genomic_DNA"/>
</dbReference>
<evidence type="ECO:0000313" key="2">
    <source>
        <dbReference type="EMBL" id="SBV91963.1"/>
    </source>
</evidence>